<dbReference type="OrthoDB" id="9813771at2"/>
<accession>A0A2U2RLC0</accession>
<dbReference type="InterPro" id="IPR020568">
    <property type="entry name" value="Ribosomal_Su5_D2-typ_SF"/>
</dbReference>
<dbReference type="EMBL" id="QFKX01000002">
    <property type="protein sequence ID" value="PWH06631.1"/>
    <property type="molecule type" value="Genomic_DNA"/>
</dbReference>
<protein>
    <recommendedName>
        <fullName evidence="2">Impact N-terminal domain-containing protein</fullName>
    </recommendedName>
</protein>
<dbReference type="PANTHER" id="PTHR16301:SF20">
    <property type="entry name" value="IMPACT FAMILY MEMBER YIGZ"/>
    <property type="match status" value="1"/>
</dbReference>
<name>A0A2U2RLC0_9MICO</name>
<dbReference type="GO" id="GO:0005737">
    <property type="term" value="C:cytoplasm"/>
    <property type="evidence" value="ECO:0007669"/>
    <property type="project" value="TreeGrafter"/>
</dbReference>
<dbReference type="PROSITE" id="PS00910">
    <property type="entry name" value="UPF0029"/>
    <property type="match status" value="1"/>
</dbReference>
<evidence type="ECO:0000313" key="4">
    <source>
        <dbReference type="Proteomes" id="UP000245590"/>
    </source>
</evidence>
<dbReference type="Pfam" id="PF01205">
    <property type="entry name" value="Impact_N"/>
    <property type="match status" value="1"/>
</dbReference>
<reference evidence="3 4" key="1">
    <citation type="submission" date="2018-05" db="EMBL/GenBank/DDBJ databases">
        <title>Brachybacterium sp. M1HQ-2T, whole genome shotgun sequence.</title>
        <authorList>
            <person name="Tuo L."/>
        </authorList>
    </citation>
    <scope>NUCLEOTIDE SEQUENCE [LARGE SCALE GENOMIC DNA]</scope>
    <source>
        <strain evidence="3 4">M1HQ-2</strain>
    </source>
</reference>
<evidence type="ECO:0000259" key="2">
    <source>
        <dbReference type="Pfam" id="PF01205"/>
    </source>
</evidence>
<evidence type="ECO:0000313" key="3">
    <source>
        <dbReference type="EMBL" id="PWH06631.1"/>
    </source>
</evidence>
<dbReference type="InterPro" id="IPR023582">
    <property type="entry name" value="Impact"/>
</dbReference>
<dbReference type="InterPro" id="IPR020569">
    <property type="entry name" value="UPF0029_Impact_CS"/>
</dbReference>
<sequence length="223" mass="23850">MPHRSRALTLAGPAEGEIIERKSRFLALLHPVRSIEDADALVREARSAHPDARHHCTALVISEATTGAGPVQRSSDDGEPSGTAGMPMLQALLHADLTDTLAVVVRWFGGVKLGAGGLVRAYTAAIEDALDGAALCERVERCEMALDVPFTDVGLAENAVRQWADRQGGVVGETTYTPQGARLTLQIAPELAHDLSQDVAAWSQGRLTPHEMGRRIIDVPLSR</sequence>
<comment type="caution">
    <text evidence="3">The sequence shown here is derived from an EMBL/GenBank/DDBJ whole genome shotgun (WGS) entry which is preliminary data.</text>
</comment>
<dbReference type="PANTHER" id="PTHR16301">
    <property type="entry name" value="IMPACT-RELATED"/>
    <property type="match status" value="1"/>
</dbReference>
<dbReference type="InterPro" id="IPR001498">
    <property type="entry name" value="Impact_N"/>
</dbReference>
<proteinExistence type="inferred from homology"/>
<dbReference type="Gene3D" id="3.30.70.240">
    <property type="match status" value="1"/>
</dbReference>
<dbReference type="AlphaFoldDB" id="A0A2U2RLC0"/>
<organism evidence="3 4">
    <name type="scientific">Brachybacterium endophyticum</name>
    <dbReference type="NCBI Taxonomy" id="2182385"/>
    <lineage>
        <taxon>Bacteria</taxon>
        <taxon>Bacillati</taxon>
        <taxon>Actinomycetota</taxon>
        <taxon>Actinomycetes</taxon>
        <taxon>Micrococcales</taxon>
        <taxon>Dermabacteraceae</taxon>
        <taxon>Brachybacterium</taxon>
    </lineage>
</organism>
<keyword evidence="4" id="KW-1185">Reference proteome</keyword>
<comment type="similarity">
    <text evidence="1">Belongs to the IMPACT family.</text>
</comment>
<dbReference type="Proteomes" id="UP000245590">
    <property type="component" value="Unassembled WGS sequence"/>
</dbReference>
<gene>
    <name evidence="3" type="ORF">DEO23_06700</name>
</gene>
<feature type="domain" description="Impact N-terminal" evidence="2">
    <location>
        <begin position="21"/>
        <end position="130"/>
    </location>
</feature>
<evidence type="ECO:0000256" key="1">
    <source>
        <dbReference type="ARBA" id="ARBA00007665"/>
    </source>
</evidence>
<dbReference type="InterPro" id="IPR036956">
    <property type="entry name" value="Impact_N_sf"/>
</dbReference>
<dbReference type="SUPFAM" id="SSF54211">
    <property type="entry name" value="Ribosomal protein S5 domain 2-like"/>
    <property type="match status" value="1"/>
</dbReference>
<dbReference type="GO" id="GO:0006446">
    <property type="term" value="P:regulation of translational initiation"/>
    <property type="evidence" value="ECO:0007669"/>
    <property type="project" value="TreeGrafter"/>
</dbReference>
<dbReference type="Gene3D" id="3.30.230.30">
    <property type="entry name" value="Impact, N-terminal domain"/>
    <property type="match status" value="1"/>
</dbReference>